<evidence type="ECO:0008006" key="3">
    <source>
        <dbReference type="Google" id="ProtNLM"/>
    </source>
</evidence>
<sequence>MKYGSSSGDPDSNRHLLGEKYKWKFNPVKNIKDGNRAIGVKQTMKLMDITLAIRPLRTAWTMVEYKKSANDDMIAL</sequence>
<dbReference type="AlphaFoldDB" id="A0A6D2HN39"/>
<protein>
    <recommendedName>
        <fullName evidence="3">NAC domain-containing protein</fullName>
    </recommendedName>
</protein>
<dbReference type="EMBL" id="CACVBM020000221">
    <property type="protein sequence ID" value="CAA7016062.1"/>
    <property type="molecule type" value="Genomic_DNA"/>
</dbReference>
<dbReference type="GO" id="GO:0006355">
    <property type="term" value="P:regulation of DNA-templated transcription"/>
    <property type="evidence" value="ECO:0007669"/>
    <property type="project" value="InterPro"/>
</dbReference>
<reference evidence="1" key="1">
    <citation type="submission" date="2020-01" db="EMBL/GenBank/DDBJ databases">
        <authorList>
            <person name="Mishra B."/>
        </authorList>
    </citation>
    <scope>NUCLEOTIDE SEQUENCE [LARGE SCALE GENOMIC DNA]</scope>
</reference>
<gene>
    <name evidence="1" type="ORF">MERR_LOCUS3297</name>
</gene>
<keyword evidence="2" id="KW-1185">Reference proteome</keyword>
<name>A0A6D2HN39_9BRAS</name>
<dbReference type="Proteomes" id="UP000467841">
    <property type="component" value="Unassembled WGS sequence"/>
</dbReference>
<dbReference type="GO" id="GO:0003677">
    <property type="term" value="F:DNA binding"/>
    <property type="evidence" value="ECO:0007669"/>
    <property type="project" value="InterPro"/>
</dbReference>
<evidence type="ECO:0000313" key="2">
    <source>
        <dbReference type="Proteomes" id="UP000467841"/>
    </source>
</evidence>
<dbReference type="SUPFAM" id="SSF101941">
    <property type="entry name" value="NAC domain"/>
    <property type="match status" value="1"/>
</dbReference>
<proteinExistence type="predicted"/>
<accession>A0A6D2HN39</accession>
<organism evidence="1 2">
    <name type="scientific">Microthlaspi erraticum</name>
    <dbReference type="NCBI Taxonomy" id="1685480"/>
    <lineage>
        <taxon>Eukaryota</taxon>
        <taxon>Viridiplantae</taxon>
        <taxon>Streptophyta</taxon>
        <taxon>Embryophyta</taxon>
        <taxon>Tracheophyta</taxon>
        <taxon>Spermatophyta</taxon>
        <taxon>Magnoliopsida</taxon>
        <taxon>eudicotyledons</taxon>
        <taxon>Gunneridae</taxon>
        <taxon>Pentapetalae</taxon>
        <taxon>rosids</taxon>
        <taxon>malvids</taxon>
        <taxon>Brassicales</taxon>
        <taxon>Brassicaceae</taxon>
        <taxon>Coluteocarpeae</taxon>
        <taxon>Microthlaspi</taxon>
    </lineage>
</organism>
<evidence type="ECO:0000313" key="1">
    <source>
        <dbReference type="EMBL" id="CAA7016062.1"/>
    </source>
</evidence>
<comment type="caution">
    <text evidence="1">The sequence shown here is derived from an EMBL/GenBank/DDBJ whole genome shotgun (WGS) entry which is preliminary data.</text>
</comment>
<dbReference type="InterPro" id="IPR036093">
    <property type="entry name" value="NAC_dom_sf"/>
</dbReference>